<dbReference type="Proteomes" id="UP001327560">
    <property type="component" value="Chromosome 3"/>
</dbReference>
<dbReference type="FunFam" id="2.115.10.20:FF:000001">
    <property type="entry name" value="Beta-fructofuranosidase, insoluble isoenzyme CWINV1"/>
    <property type="match status" value="1"/>
</dbReference>
<proteinExistence type="inferred from homology"/>
<dbReference type="InterPro" id="IPR013148">
    <property type="entry name" value="Glyco_hydro_32_N"/>
</dbReference>
<keyword evidence="6" id="KW-0732">Signal</keyword>
<accession>A0AAQ3K7T8</accession>
<keyword evidence="4 5" id="KW-0326">Glycosidase</keyword>
<dbReference type="AlphaFoldDB" id="A0AAQ3K7T8"/>
<keyword evidence="10" id="KW-1185">Reference proteome</keyword>
<sequence length="562" mass="63967">MESCCRYCLVWVFFFLFLGYGVESSLANKVYRTAYHFQPPKNWINGPMYYNGLYHFFYQYNPNAAVWGNIHWAHSVSVDLINWAPLDLALAPTAQFDINGVFSGSATILPGDTPVILYTGADSNDQQVQNIAFPANLSDPFLRQWTKPDFNPLLVAVNDIDSAEFRDPTTAWLAEDGRWRIAIGALIENRGTALLYRSADFVHWERADSPLHSSSISSSMWECPDFFPVLLKGREGLDTSADSEEVKHVFKMSLSAENSDHYMLGKYDQAKDIFVPDDCRRWLTYDHGKFYASKSFFDSKKKRRILWAWVTECDSESDDVAKGWAGIQTVPRTIWLDSSEKQLLQWPVEEVESLRRNEIHLHDLELKPAALYEIKGVKASQADVEVDFELPSLERAQPFDPSRAVDAAKLCSQEDASVQSGIGPFGLLVLASENMEEQTAVYFRIYKDKHKFKVLMCSDQRRSSLRPEIDKQVYGVFLDMDLGKEGKISLRTLIDHSVIENFGGEGRACITARVYPEFFLNASTHLFLFNNGLDSVMVPRLKAWDMAKARLNLKDKDLGVEN</sequence>
<evidence type="ECO:0000259" key="7">
    <source>
        <dbReference type="Pfam" id="PF00251"/>
    </source>
</evidence>
<dbReference type="EMBL" id="CP136892">
    <property type="protein sequence ID" value="WOL02303.1"/>
    <property type="molecule type" value="Genomic_DNA"/>
</dbReference>
<evidence type="ECO:0000256" key="5">
    <source>
        <dbReference type="RuleBase" id="RU362110"/>
    </source>
</evidence>
<evidence type="ECO:0000256" key="1">
    <source>
        <dbReference type="ARBA" id="ARBA00009902"/>
    </source>
</evidence>
<dbReference type="Pfam" id="PF00251">
    <property type="entry name" value="Glyco_hydro_32N"/>
    <property type="match status" value="1"/>
</dbReference>
<dbReference type="SUPFAM" id="SSF49899">
    <property type="entry name" value="Concanavalin A-like lectins/glucanases"/>
    <property type="match status" value="1"/>
</dbReference>
<evidence type="ECO:0000313" key="10">
    <source>
        <dbReference type="Proteomes" id="UP001327560"/>
    </source>
</evidence>
<dbReference type="GO" id="GO:0004553">
    <property type="term" value="F:hydrolase activity, hydrolyzing O-glycosyl compounds"/>
    <property type="evidence" value="ECO:0007669"/>
    <property type="project" value="InterPro"/>
</dbReference>
<comment type="similarity">
    <text evidence="1 5">Belongs to the glycosyl hydrolase 32 family.</text>
</comment>
<dbReference type="SMART" id="SM00640">
    <property type="entry name" value="Glyco_32"/>
    <property type="match status" value="1"/>
</dbReference>
<keyword evidence="2 5" id="KW-0378">Hydrolase</keyword>
<dbReference type="CDD" id="cd18624">
    <property type="entry name" value="GH32_Fruct1-like"/>
    <property type="match status" value="1"/>
</dbReference>
<dbReference type="InterPro" id="IPR013320">
    <property type="entry name" value="ConA-like_dom_sf"/>
</dbReference>
<evidence type="ECO:0000256" key="4">
    <source>
        <dbReference type="ARBA" id="ARBA00023295"/>
    </source>
</evidence>
<evidence type="ECO:0000256" key="2">
    <source>
        <dbReference type="ARBA" id="ARBA00022801"/>
    </source>
</evidence>
<protein>
    <submittedName>
        <fullName evidence="9">Beta-fructofuranosidase, insoluble isoenzyme 4</fullName>
    </submittedName>
</protein>
<feature type="signal peptide" evidence="6">
    <location>
        <begin position="1"/>
        <end position="27"/>
    </location>
</feature>
<feature type="chain" id="PRO_5042832179" evidence="6">
    <location>
        <begin position="28"/>
        <end position="562"/>
    </location>
</feature>
<keyword evidence="3" id="KW-0325">Glycoprotein</keyword>
<name>A0AAQ3K7T8_9LILI</name>
<dbReference type="FunFam" id="2.60.120.560:FF:000002">
    <property type="entry name" value="Beta-fructofuranosidase, insoluble isoenzyme CWINV1"/>
    <property type="match status" value="1"/>
</dbReference>
<dbReference type="Gene3D" id="2.60.120.560">
    <property type="entry name" value="Exo-inulinase, domain 1"/>
    <property type="match status" value="1"/>
</dbReference>
<evidence type="ECO:0000256" key="3">
    <source>
        <dbReference type="ARBA" id="ARBA00023180"/>
    </source>
</evidence>
<dbReference type="InterPro" id="IPR050551">
    <property type="entry name" value="Fructan_Metab_Enzymes"/>
</dbReference>
<reference evidence="9 10" key="1">
    <citation type="submission" date="2023-10" db="EMBL/GenBank/DDBJ databases">
        <title>Chromosome-scale genome assembly provides insights into flower coloration mechanisms of Canna indica.</title>
        <authorList>
            <person name="Li C."/>
        </authorList>
    </citation>
    <scope>NUCLEOTIDE SEQUENCE [LARGE SCALE GENOMIC DNA]</scope>
    <source>
        <tissue evidence="9">Flower</tissue>
    </source>
</reference>
<organism evidence="9 10">
    <name type="scientific">Canna indica</name>
    <name type="common">Indian-shot</name>
    <dbReference type="NCBI Taxonomy" id="4628"/>
    <lineage>
        <taxon>Eukaryota</taxon>
        <taxon>Viridiplantae</taxon>
        <taxon>Streptophyta</taxon>
        <taxon>Embryophyta</taxon>
        <taxon>Tracheophyta</taxon>
        <taxon>Spermatophyta</taxon>
        <taxon>Magnoliopsida</taxon>
        <taxon>Liliopsida</taxon>
        <taxon>Zingiberales</taxon>
        <taxon>Cannaceae</taxon>
        <taxon>Canna</taxon>
    </lineage>
</organism>
<feature type="domain" description="Glycosyl hydrolase family 32 N-terminal" evidence="7">
    <location>
        <begin position="36"/>
        <end position="347"/>
    </location>
</feature>
<feature type="domain" description="Glycosyl hydrolase family 32 C-terminal" evidence="8">
    <location>
        <begin position="350"/>
        <end position="545"/>
    </location>
</feature>
<dbReference type="InterPro" id="IPR001362">
    <property type="entry name" value="Glyco_hydro_32"/>
</dbReference>
<evidence type="ECO:0000259" key="8">
    <source>
        <dbReference type="Pfam" id="PF08244"/>
    </source>
</evidence>
<evidence type="ECO:0000313" key="9">
    <source>
        <dbReference type="EMBL" id="WOL02303.1"/>
    </source>
</evidence>
<dbReference type="PANTHER" id="PTHR31953">
    <property type="entry name" value="BETA-FRUCTOFURANOSIDASE, INSOLUBLE ISOENZYME CWINV1-RELATED"/>
    <property type="match status" value="1"/>
</dbReference>
<dbReference type="GO" id="GO:0005975">
    <property type="term" value="P:carbohydrate metabolic process"/>
    <property type="evidence" value="ECO:0007669"/>
    <property type="project" value="InterPro"/>
</dbReference>
<dbReference type="Pfam" id="PF08244">
    <property type="entry name" value="Glyco_hydro_32C"/>
    <property type="match status" value="1"/>
</dbReference>
<dbReference type="Gene3D" id="2.115.10.20">
    <property type="entry name" value="Glycosyl hydrolase domain, family 43"/>
    <property type="match status" value="1"/>
</dbReference>
<dbReference type="InterPro" id="IPR023296">
    <property type="entry name" value="Glyco_hydro_beta-prop_sf"/>
</dbReference>
<dbReference type="InterPro" id="IPR013189">
    <property type="entry name" value="Glyco_hydro_32_C"/>
</dbReference>
<evidence type="ECO:0000256" key="6">
    <source>
        <dbReference type="SAM" id="SignalP"/>
    </source>
</evidence>
<dbReference type="SUPFAM" id="SSF75005">
    <property type="entry name" value="Arabinanase/levansucrase/invertase"/>
    <property type="match status" value="1"/>
</dbReference>
<gene>
    <name evidence="9" type="ORF">Cni_G11022</name>
</gene>